<comment type="catalytic activity">
    <reaction evidence="7">
        <text>acetylcholine + H2O = choline + acetate + H(+)</text>
        <dbReference type="Rhea" id="RHEA:17561"/>
        <dbReference type="ChEBI" id="CHEBI:15354"/>
        <dbReference type="ChEBI" id="CHEBI:15355"/>
        <dbReference type="ChEBI" id="CHEBI:15377"/>
        <dbReference type="ChEBI" id="CHEBI:15378"/>
        <dbReference type="ChEBI" id="CHEBI:30089"/>
        <dbReference type="EC" id="3.1.1.7"/>
    </reaction>
</comment>
<dbReference type="PANTHER" id="PTHR43918:SF4">
    <property type="entry name" value="CARBOXYLIC ESTER HYDROLASE"/>
    <property type="match status" value="1"/>
</dbReference>
<keyword evidence="2" id="KW-0719">Serine esterase</keyword>
<evidence type="ECO:0000313" key="11">
    <source>
        <dbReference type="EMBL" id="JAT94101.1"/>
    </source>
</evidence>
<dbReference type="PANTHER" id="PTHR43918">
    <property type="entry name" value="ACETYLCHOLINESTERASE"/>
    <property type="match status" value="1"/>
</dbReference>
<dbReference type="InterPro" id="IPR002018">
    <property type="entry name" value="CarbesteraseB"/>
</dbReference>
<dbReference type="GO" id="GO:0005615">
    <property type="term" value="C:extracellular space"/>
    <property type="evidence" value="ECO:0007669"/>
    <property type="project" value="TreeGrafter"/>
</dbReference>
<evidence type="ECO:0000256" key="5">
    <source>
        <dbReference type="ARBA" id="ARBA00023157"/>
    </source>
</evidence>
<evidence type="ECO:0000256" key="9">
    <source>
        <dbReference type="RuleBase" id="RU361235"/>
    </source>
</evidence>
<dbReference type="AlphaFoldDB" id="A0A1E1X4Z0"/>
<evidence type="ECO:0000256" key="2">
    <source>
        <dbReference type="ARBA" id="ARBA00022487"/>
    </source>
</evidence>
<evidence type="ECO:0000256" key="6">
    <source>
        <dbReference type="ARBA" id="ARBA00023180"/>
    </source>
</evidence>
<keyword evidence="4" id="KW-0531">Neurotransmitter degradation</keyword>
<dbReference type="EC" id="3.1.1.-" evidence="9"/>
<sequence length="460" mass="51273">ATKAKHSCHQIRFPVIFNIPTDLSEDCLYLNVWTPRKDGALKPVMVWIHGGAFKFGSSHERWYNGAALAALNDVVVVSLNYRLGIFGFLDLGNDEAPGNMGLWDQNMALKWIQHNIKAFGGDPRLVTVFGESAGSLSVHAQMLSPHSRGLFRRGFMMSGTLALGLPVESPSESAERGKKVARKLGCAGPQDDLSARSVLECLRSKDAETIHKVSEETAQQRIVTFFPTSESEYLPVLPSRAIPKRDYEPRETLISTTADEGAFAAILQPDPKLLEEDLSHFDEAAVRKAYETLAYLWSVDRVVHIGKAYIKNAVPKGKRAIRKALIDFTGDLYFKCPTMAFTDRHSEGGGKVYGFVFNYRSEKYEFPEFLGVPHTSDIPYYMGGPFLTAEKFTDKDRDMSRKAMDMLVSFARTGTPKHPGGLSWPAFGKKHPVYQWIQPGNYSHVSDLAEGRCKALQTQL</sequence>
<feature type="non-terminal residue" evidence="11">
    <location>
        <position position="1"/>
    </location>
</feature>
<dbReference type="PROSITE" id="PS00941">
    <property type="entry name" value="CARBOXYLESTERASE_B_2"/>
    <property type="match status" value="1"/>
</dbReference>
<accession>A0A1E1X4Z0</accession>
<dbReference type="GO" id="GO:0003990">
    <property type="term" value="F:acetylcholinesterase activity"/>
    <property type="evidence" value="ECO:0007669"/>
    <property type="project" value="UniProtKB-EC"/>
</dbReference>
<feature type="domain" description="Carboxylesterase type B" evidence="10">
    <location>
        <begin position="1"/>
        <end position="441"/>
    </location>
</feature>
<evidence type="ECO:0000256" key="4">
    <source>
        <dbReference type="ARBA" id="ARBA00022867"/>
    </source>
</evidence>
<reference evidence="11" key="1">
    <citation type="journal article" date="2017" name="Front. Cell. Infect. Microbiol.">
        <title>The Distinct Transcriptional Response of the Midgut of Amblyomma sculptum and Amblyomma aureolatum Ticks to Rickettsia rickettsii Correlates to Their Differences in Susceptibility to Infection.</title>
        <authorList>
            <person name="Martins L.A."/>
            <person name="Galletti M.F.B.M."/>
            <person name="Ribeiro J.M."/>
            <person name="Fujita A."/>
            <person name="Costa F.B."/>
            <person name="Labruna M.B."/>
            <person name="Daffre S."/>
            <person name="Fogaca A.C."/>
        </authorList>
    </citation>
    <scope>NUCLEOTIDE SEQUENCE</scope>
</reference>
<feature type="active site" description="Charge relay system" evidence="8">
    <location>
        <position position="260"/>
    </location>
</feature>
<dbReference type="Gene3D" id="3.40.50.1820">
    <property type="entry name" value="alpha/beta hydrolase"/>
    <property type="match status" value="1"/>
</dbReference>
<feature type="active site" description="Acyl-ester intermediate" evidence="8">
    <location>
        <position position="132"/>
    </location>
</feature>
<dbReference type="InterPro" id="IPR019826">
    <property type="entry name" value="Carboxylesterase_B_AS"/>
</dbReference>
<keyword evidence="6" id="KW-0325">Glycoprotein</keyword>
<evidence type="ECO:0000256" key="3">
    <source>
        <dbReference type="ARBA" id="ARBA00022801"/>
    </source>
</evidence>
<protein>
    <recommendedName>
        <fullName evidence="9">Carboxylic ester hydrolase</fullName>
        <ecNumber evidence="9">3.1.1.-</ecNumber>
    </recommendedName>
</protein>
<dbReference type="InterPro" id="IPR000997">
    <property type="entry name" value="Cholinesterase"/>
</dbReference>
<dbReference type="InterPro" id="IPR050654">
    <property type="entry name" value="AChE-related_enzymes"/>
</dbReference>
<evidence type="ECO:0000259" key="10">
    <source>
        <dbReference type="Pfam" id="PF00135"/>
    </source>
</evidence>
<keyword evidence="5" id="KW-1015">Disulfide bond</keyword>
<proteinExistence type="evidence at transcript level"/>
<keyword evidence="3 9" id="KW-0378">Hydrolase</keyword>
<dbReference type="Pfam" id="PF00135">
    <property type="entry name" value="COesterase"/>
    <property type="match status" value="1"/>
</dbReference>
<organism evidence="11">
    <name type="scientific">Amblyomma aureolatum</name>
    <dbReference type="NCBI Taxonomy" id="187763"/>
    <lineage>
        <taxon>Eukaryota</taxon>
        <taxon>Metazoa</taxon>
        <taxon>Ecdysozoa</taxon>
        <taxon>Arthropoda</taxon>
        <taxon>Chelicerata</taxon>
        <taxon>Arachnida</taxon>
        <taxon>Acari</taxon>
        <taxon>Parasitiformes</taxon>
        <taxon>Ixodida</taxon>
        <taxon>Ixodoidea</taxon>
        <taxon>Ixodidae</taxon>
        <taxon>Amblyomminae</taxon>
        <taxon>Amblyomma</taxon>
    </lineage>
</organism>
<dbReference type="ESTHER" id="9acar-a0a1e1x4z0">
    <property type="family name" value="Cholinesterase-like"/>
</dbReference>
<dbReference type="PROSITE" id="PS00122">
    <property type="entry name" value="CARBOXYLESTERASE_B_1"/>
    <property type="match status" value="1"/>
</dbReference>
<comment type="similarity">
    <text evidence="1 9">Belongs to the type-B carboxylesterase/lipase family.</text>
</comment>
<evidence type="ECO:0000256" key="7">
    <source>
        <dbReference type="ARBA" id="ARBA00048484"/>
    </source>
</evidence>
<feature type="active site" description="Charge relay system" evidence="8">
    <location>
        <position position="374"/>
    </location>
</feature>
<evidence type="ECO:0000256" key="8">
    <source>
        <dbReference type="PIRSR" id="PIRSR600997-1"/>
    </source>
</evidence>
<name>A0A1E1X4Z0_9ACAR</name>
<dbReference type="GO" id="GO:0006581">
    <property type="term" value="P:acetylcholine catabolic process"/>
    <property type="evidence" value="ECO:0007669"/>
    <property type="project" value="TreeGrafter"/>
</dbReference>
<dbReference type="InterPro" id="IPR029058">
    <property type="entry name" value="AB_hydrolase_fold"/>
</dbReference>
<dbReference type="EMBL" id="GFAC01005087">
    <property type="protein sequence ID" value="JAT94101.1"/>
    <property type="molecule type" value="mRNA"/>
</dbReference>
<dbReference type="GO" id="GO:0019695">
    <property type="term" value="P:choline metabolic process"/>
    <property type="evidence" value="ECO:0007669"/>
    <property type="project" value="TreeGrafter"/>
</dbReference>
<evidence type="ECO:0000256" key="1">
    <source>
        <dbReference type="ARBA" id="ARBA00005964"/>
    </source>
</evidence>
<dbReference type="GO" id="GO:0005886">
    <property type="term" value="C:plasma membrane"/>
    <property type="evidence" value="ECO:0007669"/>
    <property type="project" value="TreeGrafter"/>
</dbReference>
<dbReference type="InterPro" id="IPR019819">
    <property type="entry name" value="Carboxylesterase_B_CS"/>
</dbReference>
<dbReference type="PRINTS" id="PR00878">
    <property type="entry name" value="CHOLNESTRASE"/>
</dbReference>
<dbReference type="SUPFAM" id="SSF53474">
    <property type="entry name" value="alpha/beta-Hydrolases"/>
    <property type="match status" value="1"/>
</dbReference>